<dbReference type="Pfam" id="PF01290">
    <property type="entry name" value="Thymosin"/>
    <property type="match status" value="2"/>
</dbReference>
<dbReference type="InterPro" id="IPR038386">
    <property type="entry name" value="Beta-thymosin_sf"/>
</dbReference>
<evidence type="ECO:0000256" key="11">
    <source>
        <dbReference type="ARBA" id="ARBA00023128"/>
    </source>
</evidence>
<keyword evidence="13" id="KW-0206">Cytoskeleton</keyword>
<dbReference type="InterPro" id="IPR052465">
    <property type="entry name" value="Mito_NAD+_Carrier"/>
</dbReference>
<dbReference type="PANTHER" id="PTHR46131">
    <property type="entry name" value="SD08549P"/>
    <property type="match status" value="1"/>
</dbReference>
<dbReference type="Pfam" id="PF00153">
    <property type="entry name" value="Mito_carr"/>
    <property type="match status" value="2"/>
</dbReference>
<evidence type="ECO:0000256" key="15">
    <source>
        <dbReference type="RuleBase" id="RU000488"/>
    </source>
</evidence>
<comment type="similarity">
    <text evidence="3 15">Belongs to the mitochondrial carrier (TC 2.A.29) family.</text>
</comment>
<dbReference type="EMBL" id="VHII01000010">
    <property type="protein sequence ID" value="KAF1384536.1"/>
    <property type="molecule type" value="Genomic_DNA"/>
</dbReference>
<evidence type="ECO:0000256" key="10">
    <source>
        <dbReference type="ARBA" id="ARBA00022989"/>
    </source>
</evidence>
<evidence type="ECO:0000256" key="9">
    <source>
        <dbReference type="ARBA" id="ARBA00022792"/>
    </source>
</evidence>
<feature type="region of interest" description="Disordered" evidence="16">
    <location>
        <begin position="371"/>
        <end position="397"/>
    </location>
</feature>
<evidence type="ECO:0000256" key="2">
    <source>
        <dbReference type="ARBA" id="ARBA00004448"/>
    </source>
</evidence>
<keyword evidence="19" id="KW-1185">Reference proteome</keyword>
<name>A0A6A5ER33_PERFL</name>
<evidence type="ECO:0000256" key="7">
    <source>
        <dbReference type="ARBA" id="ARBA00022692"/>
    </source>
</evidence>
<comment type="subcellular location">
    <subcellularLocation>
        <location evidence="1">Cytoplasm</location>
        <location evidence="1">Cytoskeleton</location>
    </subcellularLocation>
    <subcellularLocation>
        <location evidence="2">Mitochondrion inner membrane</location>
        <topology evidence="2">Multi-pass membrane protein</topology>
    </subcellularLocation>
</comment>
<dbReference type="Proteomes" id="UP000465112">
    <property type="component" value="Chromosome 10"/>
</dbReference>
<evidence type="ECO:0000313" key="19">
    <source>
        <dbReference type="Proteomes" id="UP000465112"/>
    </source>
</evidence>
<organism evidence="18 19">
    <name type="scientific">Perca fluviatilis</name>
    <name type="common">European perch</name>
    <dbReference type="NCBI Taxonomy" id="8168"/>
    <lineage>
        <taxon>Eukaryota</taxon>
        <taxon>Metazoa</taxon>
        <taxon>Chordata</taxon>
        <taxon>Craniata</taxon>
        <taxon>Vertebrata</taxon>
        <taxon>Euteleostomi</taxon>
        <taxon>Actinopterygii</taxon>
        <taxon>Neopterygii</taxon>
        <taxon>Teleostei</taxon>
        <taxon>Neoteleostei</taxon>
        <taxon>Acanthomorphata</taxon>
        <taxon>Eupercaria</taxon>
        <taxon>Perciformes</taxon>
        <taxon>Percoidei</taxon>
        <taxon>Percidae</taxon>
        <taxon>Percinae</taxon>
        <taxon>Perca</taxon>
    </lineage>
</organism>
<dbReference type="Gene3D" id="1.50.40.10">
    <property type="entry name" value="Mitochondrial carrier domain"/>
    <property type="match status" value="1"/>
</dbReference>
<dbReference type="GO" id="GO:0005856">
    <property type="term" value="C:cytoskeleton"/>
    <property type="evidence" value="ECO:0007669"/>
    <property type="project" value="UniProtKB-SubCell"/>
</dbReference>
<comment type="similarity">
    <text evidence="4">Belongs to the thymosin beta family.</text>
</comment>
<evidence type="ECO:0000256" key="6">
    <source>
        <dbReference type="ARBA" id="ARBA00022490"/>
    </source>
</evidence>
<keyword evidence="11" id="KW-0496">Mitochondrion</keyword>
<accession>A0A6A5ER33</accession>
<proteinExistence type="inferred from homology"/>
<evidence type="ECO:0000256" key="12">
    <source>
        <dbReference type="ARBA" id="ARBA00023136"/>
    </source>
</evidence>
<dbReference type="InterPro" id="IPR023395">
    <property type="entry name" value="MCP_dom_sf"/>
</dbReference>
<keyword evidence="9" id="KW-0999">Mitochondrion inner membrane</keyword>
<feature type="repeat" description="Solcar" evidence="14">
    <location>
        <begin position="108"/>
        <end position="194"/>
    </location>
</feature>
<evidence type="ECO:0000256" key="5">
    <source>
        <dbReference type="ARBA" id="ARBA00022448"/>
    </source>
</evidence>
<evidence type="ECO:0000256" key="13">
    <source>
        <dbReference type="ARBA" id="ARBA00023212"/>
    </source>
</evidence>
<keyword evidence="10 17" id="KW-1133">Transmembrane helix</keyword>
<feature type="transmembrane region" description="Helical" evidence="17">
    <location>
        <begin position="199"/>
        <end position="222"/>
    </location>
</feature>
<evidence type="ECO:0000256" key="3">
    <source>
        <dbReference type="ARBA" id="ARBA00006375"/>
    </source>
</evidence>
<evidence type="ECO:0000256" key="1">
    <source>
        <dbReference type="ARBA" id="ARBA00004245"/>
    </source>
</evidence>
<evidence type="ECO:0008006" key="20">
    <source>
        <dbReference type="Google" id="ProtNLM"/>
    </source>
</evidence>
<dbReference type="InterPro" id="IPR001152">
    <property type="entry name" value="Beta-thymosin"/>
</dbReference>
<feature type="transmembrane region" description="Helical" evidence="17">
    <location>
        <begin position="166"/>
        <end position="187"/>
    </location>
</feature>
<dbReference type="PANTHER" id="PTHR46131:SF5">
    <property type="entry name" value="SOLUTE CARRIER FAMILY 25 MEMBER 53"/>
    <property type="match status" value="1"/>
</dbReference>
<feature type="compositionally biased region" description="Basic and acidic residues" evidence="16">
    <location>
        <begin position="386"/>
        <end position="397"/>
    </location>
</feature>
<feature type="transmembrane region" description="Helical" evidence="17">
    <location>
        <begin position="24"/>
        <end position="42"/>
    </location>
</feature>
<gene>
    <name evidence="18" type="ORF">PFLUV_G00121240</name>
</gene>
<evidence type="ECO:0000256" key="17">
    <source>
        <dbReference type="SAM" id="Phobius"/>
    </source>
</evidence>
<reference evidence="18 19" key="1">
    <citation type="submission" date="2019-06" db="EMBL/GenBank/DDBJ databases">
        <title>A chromosome-scale genome assembly of the European perch, Perca fluviatilis.</title>
        <authorList>
            <person name="Roques C."/>
            <person name="Zahm M."/>
            <person name="Cabau C."/>
            <person name="Klopp C."/>
            <person name="Bouchez O."/>
            <person name="Donnadieu C."/>
            <person name="Kuhl H."/>
            <person name="Gislard M."/>
            <person name="Guendouz S."/>
            <person name="Journot L."/>
            <person name="Haffray P."/>
            <person name="Bestin A."/>
            <person name="Morvezen R."/>
            <person name="Feron R."/>
            <person name="Wen M."/>
            <person name="Jouanno E."/>
            <person name="Herpin A."/>
            <person name="Schartl M."/>
            <person name="Postlethwait J."/>
            <person name="Schaerlinger B."/>
            <person name="Chardard D."/>
            <person name="Lecocq T."/>
            <person name="Poncet C."/>
            <person name="Jaffrelo L."/>
            <person name="Lampietro C."/>
            <person name="Guiguen Y."/>
        </authorList>
    </citation>
    <scope>NUCLEOTIDE SEQUENCE [LARGE SCALE GENOMIC DNA]</scope>
    <source>
        <tissue evidence="18">Blood</tissue>
    </source>
</reference>
<protein>
    <recommendedName>
        <fullName evidence="20">Solute carrier family 25 member 53</fullName>
    </recommendedName>
</protein>
<keyword evidence="5 15" id="KW-0813">Transport</keyword>
<keyword evidence="7 14" id="KW-0812">Transmembrane</keyword>
<keyword evidence="6" id="KW-0963">Cytoplasm</keyword>
<evidence type="ECO:0000256" key="4">
    <source>
        <dbReference type="ARBA" id="ARBA00009511"/>
    </source>
</evidence>
<dbReference type="PROSITE" id="PS50920">
    <property type="entry name" value="SOLCAR"/>
    <property type="match status" value="2"/>
</dbReference>
<dbReference type="GO" id="GO:0051724">
    <property type="term" value="F:NAD transmembrane transporter activity"/>
    <property type="evidence" value="ECO:0007669"/>
    <property type="project" value="TreeGrafter"/>
</dbReference>
<dbReference type="CDD" id="cd22059">
    <property type="entry name" value="WH2_BetaT"/>
    <property type="match status" value="1"/>
</dbReference>
<dbReference type="GO" id="GO:0005743">
    <property type="term" value="C:mitochondrial inner membrane"/>
    <property type="evidence" value="ECO:0007669"/>
    <property type="project" value="UniProtKB-SubCell"/>
</dbReference>
<keyword evidence="12 14" id="KW-0472">Membrane</keyword>
<evidence type="ECO:0000256" key="16">
    <source>
        <dbReference type="SAM" id="MobiDB-lite"/>
    </source>
</evidence>
<comment type="caution">
    <text evidence="18">The sequence shown here is derived from an EMBL/GenBank/DDBJ whole genome shotgun (WGS) entry which is preliminary data.</text>
</comment>
<dbReference type="GO" id="GO:0007015">
    <property type="term" value="P:actin filament organization"/>
    <property type="evidence" value="ECO:0007669"/>
    <property type="project" value="InterPro"/>
</dbReference>
<evidence type="ECO:0000256" key="8">
    <source>
        <dbReference type="ARBA" id="ARBA00022737"/>
    </source>
</evidence>
<dbReference type="SMART" id="SM00152">
    <property type="entry name" value="THY"/>
    <property type="match status" value="3"/>
</dbReference>
<evidence type="ECO:0000256" key="14">
    <source>
        <dbReference type="PROSITE-ProRule" id="PRU00282"/>
    </source>
</evidence>
<dbReference type="GO" id="GO:0003785">
    <property type="term" value="F:actin monomer binding"/>
    <property type="evidence" value="ECO:0007669"/>
    <property type="project" value="InterPro"/>
</dbReference>
<feature type="repeat" description="Solcar" evidence="14">
    <location>
        <begin position="18"/>
        <end position="98"/>
    </location>
</feature>
<dbReference type="AlphaFoldDB" id="A0A6A5ER33"/>
<dbReference type="Gene3D" id="1.20.5.520">
    <property type="entry name" value="Single helix bin"/>
    <property type="match status" value="3"/>
</dbReference>
<sequence length="397" mass="43986">MAGSPDDKQDEEGLKDPMVRFHSFLHGGTSSLLSTFIVFPVYKIVFRQQIHNTPVYQAVGQLYKEGPAKLFRGVTPPLLMKTLNGTLLFGLQDTLLRQLSLSSQNVISTSALPALAGFGAGMVEAVVFTPFERVQNVLQNGQNDRQLPTLKSVLVRLKAQRLALGYYRALLPITARNAFGSSLYFGLKGPVCAAMEGQALYPMVSSFISGTLTSVATSLILYPLNVLVANMQAEVGGEDYADAFSYNRTCAPLLQKSSKMSNKCPITKEVQQFKKERLNSTEVVEKNPLPTTQVIEEEKIAMEEETAKEPLNKELETFDQQVLKKTEVQEKNPLPTADVIEEEKIALEEKAAKEPLNEELVQFKTSKLRKSITKESNHRPTAAEIEAEKKAMKEGKK</sequence>
<dbReference type="InterPro" id="IPR018108">
    <property type="entry name" value="MCP_transmembrane"/>
</dbReference>
<keyword evidence="8" id="KW-0677">Repeat</keyword>
<evidence type="ECO:0000313" key="18">
    <source>
        <dbReference type="EMBL" id="KAF1384536.1"/>
    </source>
</evidence>
<dbReference type="SUPFAM" id="SSF103506">
    <property type="entry name" value="Mitochondrial carrier"/>
    <property type="match status" value="1"/>
</dbReference>